<evidence type="ECO:0000313" key="2">
    <source>
        <dbReference type="Proteomes" id="UP001054837"/>
    </source>
</evidence>
<reference evidence="1 2" key="1">
    <citation type="submission" date="2021-06" db="EMBL/GenBank/DDBJ databases">
        <title>Caerostris darwini draft genome.</title>
        <authorList>
            <person name="Kono N."/>
            <person name="Arakawa K."/>
        </authorList>
    </citation>
    <scope>NUCLEOTIDE SEQUENCE [LARGE SCALE GENOMIC DNA]</scope>
</reference>
<sequence>MPLSSKRLLPSSSIEGWGCFIDRPHCRPVCLQGLAFSYEASKAVKRFYIPEEPFPATEPTLERSLPLCSCSHELIGSRRSWRLI</sequence>
<gene>
    <name evidence="1" type="ORF">CDAR_385121</name>
</gene>
<dbReference type="AlphaFoldDB" id="A0AAV4WD27"/>
<accession>A0AAV4WD27</accession>
<comment type="caution">
    <text evidence="1">The sequence shown here is derived from an EMBL/GenBank/DDBJ whole genome shotgun (WGS) entry which is preliminary data.</text>
</comment>
<protein>
    <submittedName>
        <fullName evidence="1">Uncharacterized protein</fullName>
    </submittedName>
</protein>
<dbReference type="Proteomes" id="UP001054837">
    <property type="component" value="Unassembled WGS sequence"/>
</dbReference>
<organism evidence="1 2">
    <name type="scientific">Caerostris darwini</name>
    <dbReference type="NCBI Taxonomy" id="1538125"/>
    <lineage>
        <taxon>Eukaryota</taxon>
        <taxon>Metazoa</taxon>
        <taxon>Ecdysozoa</taxon>
        <taxon>Arthropoda</taxon>
        <taxon>Chelicerata</taxon>
        <taxon>Arachnida</taxon>
        <taxon>Araneae</taxon>
        <taxon>Araneomorphae</taxon>
        <taxon>Entelegynae</taxon>
        <taxon>Araneoidea</taxon>
        <taxon>Araneidae</taxon>
        <taxon>Caerostris</taxon>
    </lineage>
</organism>
<keyword evidence="2" id="KW-1185">Reference proteome</keyword>
<evidence type="ECO:0000313" key="1">
    <source>
        <dbReference type="EMBL" id="GIY79970.1"/>
    </source>
</evidence>
<dbReference type="EMBL" id="BPLQ01014465">
    <property type="protein sequence ID" value="GIY79970.1"/>
    <property type="molecule type" value="Genomic_DNA"/>
</dbReference>
<name>A0AAV4WD27_9ARAC</name>
<proteinExistence type="predicted"/>